<feature type="transmembrane region" description="Helical" evidence="1">
    <location>
        <begin position="12"/>
        <end position="38"/>
    </location>
</feature>
<keyword evidence="1" id="KW-0472">Membrane</keyword>
<evidence type="ECO:0000259" key="2">
    <source>
        <dbReference type="Pfam" id="PF09851"/>
    </source>
</evidence>
<accession>A0A399EWT9</accession>
<dbReference type="InterPro" id="IPR018649">
    <property type="entry name" value="SHOCT"/>
</dbReference>
<feature type="domain" description="SHOCT" evidence="2">
    <location>
        <begin position="102"/>
        <end position="125"/>
    </location>
</feature>
<comment type="caution">
    <text evidence="3">The sequence shown here is derived from an EMBL/GenBank/DDBJ whole genome shotgun (WGS) entry which is preliminary data.</text>
</comment>
<dbReference type="RefSeq" id="WP_119276361.1">
    <property type="nucleotide sequence ID" value="NZ_QWLA01000013.1"/>
</dbReference>
<evidence type="ECO:0000313" key="3">
    <source>
        <dbReference type="EMBL" id="RIH88105.1"/>
    </source>
</evidence>
<keyword evidence="4" id="KW-1185">Reference proteome</keyword>
<name>A0A399EWT9_9DEIN</name>
<dbReference type="EMBL" id="QWLA01000013">
    <property type="protein sequence ID" value="RIH88105.1"/>
    <property type="molecule type" value="Genomic_DNA"/>
</dbReference>
<protein>
    <recommendedName>
        <fullName evidence="2">SHOCT domain-containing protein</fullName>
    </recommendedName>
</protein>
<evidence type="ECO:0000313" key="4">
    <source>
        <dbReference type="Proteomes" id="UP000265341"/>
    </source>
</evidence>
<organism evidence="3 4">
    <name type="scientific">Calidithermus roseus</name>
    <dbReference type="NCBI Taxonomy" id="1644118"/>
    <lineage>
        <taxon>Bacteria</taxon>
        <taxon>Thermotogati</taxon>
        <taxon>Deinococcota</taxon>
        <taxon>Deinococci</taxon>
        <taxon>Thermales</taxon>
        <taxon>Thermaceae</taxon>
        <taxon>Calidithermus</taxon>
    </lineage>
</organism>
<evidence type="ECO:0000256" key="1">
    <source>
        <dbReference type="SAM" id="Phobius"/>
    </source>
</evidence>
<keyword evidence="1" id="KW-0812">Transmembrane</keyword>
<reference evidence="3 4" key="1">
    <citation type="submission" date="2018-08" db="EMBL/GenBank/DDBJ databases">
        <title>Meiothermus roseus NBRC 110900 genome sequencing project.</title>
        <authorList>
            <person name="Da Costa M.S."/>
            <person name="Albuquerque L."/>
            <person name="Raposo P."/>
            <person name="Froufe H.J.C."/>
            <person name="Barroso C.S."/>
            <person name="Egas C."/>
        </authorList>
    </citation>
    <scope>NUCLEOTIDE SEQUENCE [LARGE SCALE GENOMIC DNA]</scope>
    <source>
        <strain evidence="3 4">NBRC 110900</strain>
    </source>
</reference>
<proteinExistence type="predicted"/>
<dbReference type="Pfam" id="PF09851">
    <property type="entry name" value="SHOCT"/>
    <property type="match status" value="2"/>
</dbReference>
<sequence length="129" mass="15208">MEAMMGYGGWGFGLAFLNFLGLLLFFIFLFWAFHFFVWGRPSWRGDWRHMRGPLAGDEALKAARERFAKGEISREEYERIKAGLEQEQAPDDWKTFWHRDSALEVARLRFARGEITLEEFEVIKKGLQN</sequence>
<feature type="domain" description="SHOCT" evidence="2">
    <location>
        <begin position="58"/>
        <end position="84"/>
    </location>
</feature>
<dbReference type="AlphaFoldDB" id="A0A399EWT9"/>
<gene>
    <name evidence="3" type="ORF">Mrose_01009</name>
</gene>
<dbReference type="OrthoDB" id="34622at2"/>
<dbReference type="Proteomes" id="UP000265341">
    <property type="component" value="Unassembled WGS sequence"/>
</dbReference>
<keyword evidence="1" id="KW-1133">Transmembrane helix</keyword>